<dbReference type="AlphaFoldDB" id="A0A922KWK4"/>
<evidence type="ECO:0000313" key="2">
    <source>
        <dbReference type="Proteomes" id="UP000790347"/>
    </source>
</evidence>
<accession>A0A922KWK4</accession>
<organism evidence="1 2">
    <name type="scientific">Dermatophagoides farinae</name>
    <name type="common">American house dust mite</name>
    <dbReference type="NCBI Taxonomy" id="6954"/>
    <lineage>
        <taxon>Eukaryota</taxon>
        <taxon>Metazoa</taxon>
        <taxon>Ecdysozoa</taxon>
        <taxon>Arthropoda</taxon>
        <taxon>Chelicerata</taxon>
        <taxon>Arachnida</taxon>
        <taxon>Acari</taxon>
        <taxon>Acariformes</taxon>
        <taxon>Sarcoptiformes</taxon>
        <taxon>Astigmata</taxon>
        <taxon>Psoroptidia</taxon>
        <taxon>Analgoidea</taxon>
        <taxon>Pyroglyphidae</taxon>
        <taxon>Dermatophagoidinae</taxon>
        <taxon>Dermatophagoides</taxon>
    </lineage>
</organism>
<gene>
    <name evidence="1" type="ORF">DERF_014296</name>
</gene>
<reference evidence="1" key="1">
    <citation type="submission" date="2013-05" db="EMBL/GenBank/DDBJ databases">
        <authorList>
            <person name="Yim A.K.Y."/>
            <person name="Chan T.F."/>
            <person name="Ji K.M."/>
            <person name="Liu X.Y."/>
            <person name="Zhou J.W."/>
            <person name="Li R.Q."/>
            <person name="Yang K.Y."/>
            <person name="Li J."/>
            <person name="Li M."/>
            <person name="Law P.T.W."/>
            <person name="Wu Y.L."/>
            <person name="Cai Z.L."/>
            <person name="Qin H."/>
            <person name="Bao Y."/>
            <person name="Leung R.K.K."/>
            <person name="Ng P.K.S."/>
            <person name="Zou J."/>
            <person name="Zhong X.J."/>
            <person name="Ran P.X."/>
            <person name="Zhong N.S."/>
            <person name="Liu Z.G."/>
            <person name="Tsui S.K.W."/>
        </authorList>
    </citation>
    <scope>NUCLEOTIDE SEQUENCE</scope>
    <source>
        <strain evidence="1">Derf</strain>
        <tissue evidence="1">Whole organism</tissue>
    </source>
</reference>
<reference evidence="1" key="2">
    <citation type="journal article" date="2022" name="Res Sq">
        <title>Comparative Genomics Reveals Insights into the Divergent Evolution of Astigmatic Mites and Household Pest Adaptations.</title>
        <authorList>
            <person name="Xiong Q."/>
            <person name="Wan A.T.-Y."/>
            <person name="Liu X.-Y."/>
            <person name="Fung C.S.-H."/>
            <person name="Xiao X."/>
            <person name="Malainual N."/>
            <person name="Hou J."/>
            <person name="Wang L."/>
            <person name="Wang M."/>
            <person name="Yang K."/>
            <person name="Cui Y."/>
            <person name="Leung E."/>
            <person name="Nong W."/>
            <person name="Shin S.-K."/>
            <person name="Au S."/>
            <person name="Jeong K.Y."/>
            <person name="Chew F.T."/>
            <person name="Hui J."/>
            <person name="Leung T.F."/>
            <person name="Tungtrongchitr A."/>
            <person name="Zhong N."/>
            <person name="Liu Z."/>
            <person name="Tsui S."/>
        </authorList>
    </citation>
    <scope>NUCLEOTIDE SEQUENCE</scope>
    <source>
        <strain evidence="1">Derf</strain>
        <tissue evidence="1">Whole organism</tissue>
    </source>
</reference>
<evidence type="ECO:0000313" key="1">
    <source>
        <dbReference type="EMBL" id="KAH9493555.1"/>
    </source>
</evidence>
<dbReference type="EMBL" id="ASGP02000008">
    <property type="protein sequence ID" value="KAH9493555.1"/>
    <property type="molecule type" value="Genomic_DNA"/>
</dbReference>
<comment type="caution">
    <text evidence="1">The sequence shown here is derived from an EMBL/GenBank/DDBJ whole genome shotgun (WGS) entry which is preliminary data.</text>
</comment>
<keyword evidence="2" id="KW-1185">Reference proteome</keyword>
<dbReference type="Proteomes" id="UP000790347">
    <property type="component" value="Unassembled WGS sequence"/>
</dbReference>
<proteinExistence type="predicted"/>
<name>A0A922KWK4_DERFA</name>
<protein>
    <submittedName>
        <fullName evidence="1">Uncharacterized protein</fullName>
    </submittedName>
</protein>
<sequence>MGNNGNKHFMIRWGHWQNDDDDDDDASTDLDSIWRPNSNQHQMTIKFFIRSIQSIQSIFDRFFCSIQN</sequence>